<evidence type="ECO:0000256" key="2">
    <source>
        <dbReference type="ARBA" id="ARBA00022692"/>
    </source>
</evidence>
<evidence type="ECO:0000256" key="3">
    <source>
        <dbReference type="ARBA" id="ARBA00022989"/>
    </source>
</evidence>
<feature type="transmembrane region" description="Helical" evidence="5">
    <location>
        <begin position="66"/>
        <end position="83"/>
    </location>
</feature>
<feature type="transmembrane region" description="Helical" evidence="5">
    <location>
        <begin position="323"/>
        <end position="343"/>
    </location>
</feature>
<evidence type="ECO:0000256" key="5">
    <source>
        <dbReference type="SAM" id="Phobius"/>
    </source>
</evidence>
<keyword evidence="4 5" id="KW-0472">Membrane</keyword>
<evidence type="ECO:0000313" key="7">
    <source>
        <dbReference type="EMBL" id="RAK61005.1"/>
    </source>
</evidence>
<sequence>MTAAAADEVRAERDIVGVWCGCVLLAAVVLIPVLGWLAPLGFAGLLALMGLLSLPAIRMTDEDRPVLIVLLAALVWAAVSTTWSPYHPKNASTSTVLKLAFMLPLGWSAVCGARRADPRLRNWALRILTWGLGVFGAVLLVEGFTGGELYRRLHVAFYEPIRPDLAQANVAHATFVLALLWPAALLGGLRTRWEAWLLVPIVAAGTLLAAHEFKGDAPVIAVPLAALVALAVWRWPRAAPKALAAMAAVLFLTMPGIVWAVRATGDYGVIESDIPLSWSMRMGYWSHAIDWIRDRPLRGWGLDASRMMGPGIQLHPHNGELQAWLELGAVGAVAAAAFWWLSLSRLSRPASDRTAAGVAASATIFLLFGTLNFGIWQEWWLGLGGLLVVIAAMQAPRPPARTST</sequence>
<dbReference type="OrthoDB" id="8050531at2"/>
<feature type="transmembrane region" description="Helical" evidence="5">
    <location>
        <begin position="242"/>
        <end position="261"/>
    </location>
</feature>
<dbReference type="InterPro" id="IPR007016">
    <property type="entry name" value="O-antigen_ligase-rel_domated"/>
</dbReference>
<evidence type="ECO:0000256" key="1">
    <source>
        <dbReference type="ARBA" id="ARBA00004141"/>
    </source>
</evidence>
<proteinExistence type="predicted"/>
<dbReference type="Proteomes" id="UP000249842">
    <property type="component" value="Unassembled WGS sequence"/>
</dbReference>
<dbReference type="RefSeq" id="WP_111458297.1">
    <property type="nucleotide sequence ID" value="NZ_QFYP01000001.1"/>
</dbReference>
<keyword evidence="8" id="KW-1185">Reference proteome</keyword>
<evidence type="ECO:0000256" key="4">
    <source>
        <dbReference type="ARBA" id="ARBA00023136"/>
    </source>
</evidence>
<feature type="transmembrane region" description="Helical" evidence="5">
    <location>
        <begin position="217"/>
        <end position="235"/>
    </location>
</feature>
<protein>
    <recommendedName>
        <fullName evidence="6">O-antigen ligase-related domain-containing protein</fullName>
    </recommendedName>
</protein>
<feature type="transmembrane region" description="Helical" evidence="5">
    <location>
        <begin position="125"/>
        <end position="145"/>
    </location>
</feature>
<comment type="subcellular location">
    <subcellularLocation>
        <location evidence="1">Membrane</location>
        <topology evidence="1">Multi-pass membrane protein</topology>
    </subcellularLocation>
</comment>
<gene>
    <name evidence="7" type="ORF">DJ021_14910</name>
</gene>
<keyword evidence="2 5" id="KW-0812">Transmembrane</keyword>
<feature type="transmembrane region" description="Helical" evidence="5">
    <location>
        <begin position="40"/>
        <end position="57"/>
    </location>
</feature>
<dbReference type="Pfam" id="PF04932">
    <property type="entry name" value="Wzy_C"/>
    <property type="match status" value="1"/>
</dbReference>
<feature type="transmembrane region" description="Helical" evidence="5">
    <location>
        <begin position="15"/>
        <end position="34"/>
    </location>
</feature>
<dbReference type="PANTHER" id="PTHR37422">
    <property type="entry name" value="TEICHURONIC ACID BIOSYNTHESIS PROTEIN TUAE"/>
    <property type="match status" value="1"/>
</dbReference>
<dbReference type="AlphaFoldDB" id="A0A328B391"/>
<feature type="transmembrane region" description="Helical" evidence="5">
    <location>
        <begin position="193"/>
        <end position="211"/>
    </location>
</feature>
<comment type="caution">
    <text evidence="7">The sequence shown here is derived from an EMBL/GenBank/DDBJ whole genome shotgun (WGS) entry which is preliminary data.</text>
</comment>
<dbReference type="InterPro" id="IPR051533">
    <property type="entry name" value="WaaL-like"/>
</dbReference>
<keyword evidence="3 5" id="KW-1133">Transmembrane helix</keyword>
<dbReference type="EMBL" id="QFYP01000001">
    <property type="protein sequence ID" value="RAK61005.1"/>
    <property type="molecule type" value="Genomic_DNA"/>
</dbReference>
<organism evidence="7 8">
    <name type="scientific">Phenylobacterium hankyongense</name>
    <dbReference type="NCBI Taxonomy" id="1813876"/>
    <lineage>
        <taxon>Bacteria</taxon>
        <taxon>Pseudomonadati</taxon>
        <taxon>Pseudomonadota</taxon>
        <taxon>Alphaproteobacteria</taxon>
        <taxon>Caulobacterales</taxon>
        <taxon>Caulobacteraceae</taxon>
        <taxon>Phenylobacterium</taxon>
    </lineage>
</organism>
<feature type="transmembrane region" description="Helical" evidence="5">
    <location>
        <begin position="165"/>
        <end position="186"/>
    </location>
</feature>
<feature type="domain" description="O-antigen ligase-related" evidence="6">
    <location>
        <begin position="218"/>
        <end position="334"/>
    </location>
</feature>
<reference evidence="8" key="1">
    <citation type="submission" date="2018-05" db="EMBL/GenBank/DDBJ databases">
        <authorList>
            <person name="Li X."/>
        </authorList>
    </citation>
    <scope>NUCLEOTIDE SEQUENCE [LARGE SCALE GENOMIC DNA]</scope>
    <source>
        <strain evidence="8">HKS-05</strain>
    </source>
</reference>
<dbReference type="PANTHER" id="PTHR37422:SF13">
    <property type="entry name" value="LIPOPOLYSACCHARIDE BIOSYNTHESIS PROTEIN PA4999-RELATED"/>
    <property type="match status" value="1"/>
</dbReference>
<feature type="transmembrane region" description="Helical" evidence="5">
    <location>
        <begin position="355"/>
        <end position="373"/>
    </location>
</feature>
<feature type="transmembrane region" description="Helical" evidence="5">
    <location>
        <begin position="95"/>
        <end position="113"/>
    </location>
</feature>
<name>A0A328B391_9CAUL</name>
<evidence type="ECO:0000259" key="6">
    <source>
        <dbReference type="Pfam" id="PF04932"/>
    </source>
</evidence>
<dbReference type="GO" id="GO:0016020">
    <property type="term" value="C:membrane"/>
    <property type="evidence" value="ECO:0007669"/>
    <property type="project" value="UniProtKB-SubCell"/>
</dbReference>
<accession>A0A328B391</accession>
<evidence type="ECO:0000313" key="8">
    <source>
        <dbReference type="Proteomes" id="UP000249842"/>
    </source>
</evidence>